<sequence>MKQLRTQMRVIFALVLREARTRHGRARLGYAWAIIEPLAMITFLTLLFSQFRTSNGPDGNFALFFATGVLAFQAYRNTSVYICNSFAQNKNLFNYPMVKPIDAALARLFLDCATHVFVIALVLIGQIVLMDANPPHDIPYMAFAMSLLFFMALGAGLCLAVLRRFSQAVFSLYLIVMGPAFFLSCVFYSLATVPTGFREILKLNPLVHGVEGFRTGYYAVYPNDDVSLFYLFTWAVTLNFLGWIGERLTRFQNQ</sequence>
<reference evidence="12" key="1">
    <citation type="submission" date="2015-09" db="EMBL/GenBank/DDBJ databases">
        <authorList>
            <person name="Rodrigo-Torres Lidia"/>
            <person name="Arahal R.David."/>
        </authorList>
    </citation>
    <scope>NUCLEOTIDE SEQUENCE [LARGE SCALE GENOMIC DNA]</scope>
    <source>
        <strain evidence="12">CECT 5114</strain>
    </source>
</reference>
<comment type="similarity">
    <text evidence="2 9">Belongs to the ABC-2 integral membrane protein family.</text>
</comment>
<dbReference type="Pfam" id="PF01061">
    <property type="entry name" value="ABC2_membrane"/>
    <property type="match status" value="1"/>
</dbReference>
<evidence type="ECO:0000256" key="3">
    <source>
        <dbReference type="ARBA" id="ARBA00022448"/>
    </source>
</evidence>
<feature type="transmembrane region" description="Helical" evidence="9">
    <location>
        <begin position="140"/>
        <end position="162"/>
    </location>
</feature>
<evidence type="ECO:0000256" key="6">
    <source>
        <dbReference type="ARBA" id="ARBA00022692"/>
    </source>
</evidence>
<evidence type="ECO:0000256" key="2">
    <source>
        <dbReference type="ARBA" id="ARBA00007783"/>
    </source>
</evidence>
<name>A0A0N7MC92_9RHOB</name>
<dbReference type="PROSITE" id="PS51012">
    <property type="entry name" value="ABC_TM2"/>
    <property type="match status" value="1"/>
</dbReference>
<evidence type="ECO:0000256" key="5">
    <source>
        <dbReference type="ARBA" id="ARBA00022519"/>
    </source>
</evidence>
<evidence type="ECO:0000256" key="7">
    <source>
        <dbReference type="ARBA" id="ARBA00022989"/>
    </source>
</evidence>
<evidence type="ECO:0000256" key="8">
    <source>
        <dbReference type="ARBA" id="ARBA00023136"/>
    </source>
</evidence>
<keyword evidence="4 9" id="KW-1003">Cell membrane</keyword>
<accession>A0A0N7MC92</accession>
<feature type="transmembrane region" description="Helical" evidence="9">
    <location>
        <begin position="227"/>
        <end position="245"/>
    </location>
</feature>
<feature type="transmembrane region" description="Helical" evidence="9">
    <location>
        <begin position="104"/>
        <end position="128"/>
    </location>
</feature>
<keyword evidence="5" id="KW-0997">Cell inner membrane</keyword>
<keyword evidence="8 9" id="KW-0472">Membrane</keyword>
<evidence type="ECO:0000256" key="4">
    <source>
        <dbReference type="ARBA" id="ARBA00022475"/>
    </source>
</evidence>
<dbReference type="STRING" id="1715691.TA5113_02529"/>
<protein>
    <recommendedName>
        <fullName evidence="9">Transport permease protein</fullName>
    </recommendedName>
</protein>
<dbReference type="GO" id="GO:0015920">
    <property type="term" value="P:lipopolysaccharide transport"/>
    <property type="evidence" value="ECO:0007669"/>
    <property type="project" value="TreeGrafter"/>
</dbReference>
<dbReference type="Proteomes" id="UP000051184">
    <property type="component" value="Unassembled WGS sequence"/>
</dbReference>
<dbReference type="InterPro" id="IPR047817">
    <property type="entry name" value="ABC2_TM_bact-type"/>
</dbReference>
<evidence type="ECO:0000256" key="9">
    <source>
        <dbReference type="RuleBase" id="RU361157"/>
    </source>
</evidence>
<proteinExistence type="inferred from homology"/>
<dbReference type="OrthoDB" id="8479094at2"/>
<evidence type="ECO:0000256" key="1">
    <source>
        <dbReference type="ARBA" id="ARBA00004429"/>
    </source>
</evidence>
<dbReference type="InterPro" id="IPR000412">
    <property type="entry name" value="ABC_2_transport"/>
</dbReference>
<dbReference type="RefSeq" id="WP_058316479.1">
    <property type="nucleotide sequence ID" value="NZ_CYTO01000024.1"/>
</dbReference>
<keyword evidence="3 9" id="KW-0813">Transport</keyword>
<dbReference type="PRINTS" id="PR00164">
    <property type="entry name" value="ABC2TRNSPORT"/>
</dbReference>
<dbReference type="EMBL" id="CYUE01000025">
    <property type="protein sequence ID" value="CUK27560.1"/>
    <property type="molecule type" value="Genomic_DNA"/>
</dbReference>
<feature type="transmembrane region" description="Helical" evidence="9">
    <location>
        <begin position="61"/>
        <end position="83"/>
    </location>
</feature>
<evidence type="ECO:0000259" key="10">
    <source>
        <dbReference type="PROSITE" id="PS51012"/>
    </source>
</evidence>
<feature type="domain" description="ABC transmembrane type-2" evidence="10">
    <location>
        <begin position="28"/>
        <end position="249"/>
    </location>
</feature>
<comment type="subcellular location">
    <subcellularLocation>
        <location evidence="1 9">Cell inner membrane</location>
        <topology evidence="1 9">Multi-pass membrane protein</topology>
    </subcellularLocation>
</comment>
<keyword evidence="6 9" id="KW-0812">Transmembrane</keyword>
<dbReference type="GO" id="GO:0043190">
    <property type="term" value="C:ATP-binding cassette (ABC) transporter complex"/>
    <property type="evidence" value="ECO:0007669"/>
    <property type="project" value="InterPro"/>
</dbReference>
<keyword evidence="12" id="KW-1185">Reference proteome</keyword>
<dbReference type="GO" id="GO:0140359">
    <property type="term" value="F:ABC-type transporter activity"/>
    <property type="evidence" value="ECO:0007669"/>
    <property type="project" value="InterPro"/>
</dbReference>
<dbReference type="AlphaFoldDB" id="A0A0N7MC92"/>
<dbReference type="PANTHER" id="PTHR30413:SF8">
    <property type="entry name" value="TRANSPORT PERMEASE PROTEIN"/>
    <property type="match status" value="1"/>
</dbReference>
<evidence type="ECO:0000313" key="11">
    <source>
        <dbReference type="EMBL" id="CUK27560.1"/>
    </source>
</evidence>
<keyword evidence="7 9" id="KW-1133">Transmembrane helix</keyword>
<gene>
    <name evidence="11" type="primary">kpsM_2</name>
    <name evidence="11" type="ORF">TA5114_03388</name>
</gene>
<feature type="transmembrane region" description="Helical" evidence="9">
    <location>
        <begin position="30"/>
        <end position="49"/>
    </location>
</feature>
<feature type="transmembrane region" description="Helical" evidence="9">
    <location>
        <begin position="169"/>
        <end position="191"/>
    </location>
</feature>
<organism evidence="11 12">
    <name type="scientific">Cognatishimia activa</name>
    <dbReference type="NCBI Taxonomy" id="1715691"/>
    <lineage>
        <taxon>Bacteria</taxon>
        <taxon>Pseudomonadati</taxon>
        <taxon>Pseudomonadota</taxon>
        <taxon>Alphaproteobacteria</taxon>
        <taxon>Rhodobacterales</taxon>
        <taxon>Paracoccaceae</taxon>
        <taxon>Cognatishimia</taxon>
    </lineage>
</organism>
<evidence type="ECO:0000313" key="12">
    <source>
        <dbReference type="Proteomes" id="UP000051184"/>
    </source>
</evidence>
<dbReference type="PANTHER" id="PTHR30413">
    <property type="entry name" value="INNER MEMBRANE TRANSPORT PERMEASE"/>
    <property type="match status" value="1"/>
</dbReference>
<dbReference type="InterPro" id="IPR013525">
    <property type="entry name" value="ABC2_TM"/>
</dbReference>